<evidence type="ECO:0000256" key="2">
    <source>
        <dbReference type="SAM" id="Phobius"/>
    </source>
</evidence>
<gene>
    <name evidence="3" type="ORF">CA85_44870</name>
</gene>
<protein>
    <submittedName>
        <fullName evidence="3">Uncharacterized protein</fullName>
    </submittedName>
</protein>
<feature type="compositionally biased region" description="Low complexity" evidence="1">
    <location>
        <begin position="35"/>
        <end position="45"/>
    </location>
</feature>
<feature type="transmembrane region" description="Helical" evidence="2">
    <location>
        <begin position="85"/>
        <end position="106"/>
    </location>
</feature>
<keyword evidence="2" id="KW-1133">Transmembrane helix</keyword>
<dbReference type="AlphaFoldDB" id="A0A5C5X1V5"/>
<feature type="region of interest" description="Disordered" evidence="1">
    <location>
        <begin position="1"/>
        <end position="73"/>
    </location>
</feature>
<dbReference type="Proteomes" id="UP000318053">
    <property type="component" value="Unassembled WGS sequence"/>
</dbReference>
<keyword evidence="2" id="KW-0812">Transmembrane</keyword>
<evidence type="ECO:0000256" key="1">
    <source>
        <dbReference type="SAM" id="MobiDB-lite"/>
    </source>
</evidence>
<dbReference type="EMBL" id="SJPK01000016">
    <property type="protein sequence ID" value="TWT56145.1"/>
    <property type="molecule type" value="Genomic_DNA"/>
</dbReference>
<evidence type="ECO:0000313" key="4">
    <source>
        <dbReference type="Proteomes" id="UP000318053"/>
    </source>
</evidence>
<name>A0A5C5X1V5_9BACT</name>
<evidence type="ECO:0000313" key="3">
    <source>
        <dbReference type="EMBL" id="TWT56145.1"/>
    </source>
</evidence>
<keyword evidence="4" id="KW-1185">Reference proteome</keyword>
<sequence length="253" mass="28150">MPIERPVSFHSHSPALLRTDSNLPDTPNSPPDEPSQPAQPSQPAETIPPSEAMQPAASTPSGDPTAVDPHADKYNDPRVHFGARAWLGVVAVLVGATLFTFASIYARRTRLVETTRFWGKPTIEALQLGDHVMLLPLEGSDFEPVELTAFPGLGHLRKALLDERHYDWATETDGGIAEFCKETDEVECVRLEFSDPTLKRFPKARIDLELNHGVVGPADQSRRVRVNDRVRPALKYQIGLLEQVKQESYDNRE</sequence>
<accession>A0A5C5X1V5</accession>
<organism evidence="3 4">
    <name type="scientific">Allorhodopirellula solitaria</name>
    <dbReference type="NCBI Taxonomy" id="2527987"/>
    <lineage>
        <taxon>Bacteria</taxon>
        <taxon>Pseudomonadati</taxon>
        <taxon>Planctomycetota</taxon>
        <taxon>Planctomycetia</taxon>
        <taxon>Pirellulales</taxon>
        <taxon>Pirellulaceae</taxon>
        <taxon>Allorhodopirellula</taxon>
    </lineage>
</organism>
<keyword evidence="2" id="KW-0472">Membrane</keyword>
<reference evidence="3 4" key="1">
    <citation type="submission" date="2019-02" db="EMBL/GenBank/DDBJ databases">
        <title>Deep-cultivation of Planctomycetes and their phenomic and genomic characterization uncovers novel biology.</title>
        <authorList>
            <person name="Wiegand S."/>
            <person name="Jogler M."/>
            <person name="Boedeker C."/>
            <person name="Pinto D."/>
            <person name="Vollmers J."/>
            <person name="Rivas-Marin E."/>
            <person name="Kohn T."/>
            <person name="Peeters S.H."/>
            <person name="Heuer A."/>
            <person name="Rast P."/>
            <person name="Oberbeckmann S."/>
            <person name="Bunk B."/>
            <person name="Jeske O."/>
            <person name="Meyerdierks A."/>
            <person name="Storesund J.E."/>
            <person name="Kallscheuer N."/>
            <person name="Luecker S."/>
            <person name="Lage O.M."/>
            <person name="Pohl T."/>
            <person name="Merkel B.J."/>
            <person name="Hornburger P."/>
            <person name="Mueller R.-W."/>
            <person name="Bruemmer F."/>
            <person name="Labrenz M."/>
            <person name="Spormann A.M."/>
            <person name="Op Den Camp H."/>
            <person name="Overmann J."/>
            <person name="Amann R."/>
            <person name="Jetten M.S.M."/>
            <person name="Mascher T."/>
            <person name="Medema M.H."/>
            <person name="Devos D.P."/>
            <person name="Kaster A.-K."/>
            <person name="Ovreas L."/>
            <person name="Rohde M."/>
            <person name="Galperin M.Y."/>
            <person name="Jogler C."/>
        </authorList>
    </citation>
    <scope>NUCLEOTIDE SEQUENCE [LARGE SCALE GENOMIC DNA]</scope>
    <source>
        <strain evidence="3 4">CA85</strain>
    </source>
</reference>
<comment type="caution">
    <text evidence="3">The sequence shown here is derived from an EMBL/GenBank/DDBJ whole genome shotgun (WGS) entry which is preliminary data.</text>
</comment>
<proteinExistence type="predicted"/>